<dbReference type="RefSeq" id="WP_079716681.1">
    <property type="nucleotide sequence ID" value="NZ_FUYS01000004.1"/>
</dbReference>
<proteinExistence type="predicted"/>
<sequence>MVTITGYEKRESDKGEFFLLQLQGDVEFMYSKKTGRPYATVKKCSIPSTFDEATCKAIIGKQMKGSIAKVQVEPYDYTVPETGEVMQLDYQYTYSPEEESTVEQTVFGQQVEA</sequence>
<dbReference type="Proteomes" id="UP000190541">
    <property type="component" value="Unassembled WGS sequence"/>
</dbReference>
<evidence type="ECO:0000313" key="2">
    <source>
        <dbReference type="Proteomes" id="UP000190541"/>
    </source>
</evidence>
<keyword evidence="2" id="KW-1185">Reference proteome</keyword>
<dbReference type="AlphaFoldDB" id="A0A1T5C981"/>
<protein>
    <submittedName>
        <fullName evidence="1">Uncharacterized protein</fullName>
    </submittedName>
</protein>
<name>A0A1T5C981_9SPHI</name>
<evidence type="ECO:0000313" key="1">
    <source>
        <dbReference type="EMBL" id="SKB55985.1"/>
    </source>
</evidence>
<dbReference type="EMBL" id="FUYS01000004">
    <property type="protein sequence ID" value="SKB55985.1"/>
    <property type="molecule type" value="Genomic_DNA"/>
</dbReference>
<organism evidence="1 2">
    <name type="scientific">Parapedobacter luteus</name>
    <dbReference type="NCBI Taxonomy" id="623280"/>
    <lineage>
        <taxon>Bacteria</taxon>
        <taxon>Pseudomonadati</taxon>
        <taxon>Bacteroidota</taxon>
        <taxon>Sphingobacteriia</taxon>
        <taxon>Sphingobacteriales</taxon>
        <taxon>Sphingobacteriaceae</taxon>
        <taxon>Parapedobacter</taxon>
    </lineage>
</organism>
<accession>A0A1T5C981</accession>
<dbReference type="OrthoDB" id="676860at2"/>
<reference evidence="1 2" key="1">
    <citation type="submission" date="2017-02" db="EMBL/GenBank/DDBJ databases">
        <authorList>
            <person name="Peterson S.W."/>
        </authorList>
    </citation>
    <scope>NUCLEOTIDE SEQUENCE [LARGE SCALE GENOMIC DNA]</scope>
    <source>
        <strain evidence="1 2">DSM 22899</strain>
    </source>
</reference>
<dbReference type="STRING" id="623280.SAMN05660226_01982"/>
<gene>
    <name evidence="1" type="ORF">SAMN05660226_01982</name>
</gene>